<dbReference type="GO" id="GO:0005737">
    <property type="term" value="C:cytoplasm"/>
    <property type="evidence" value="ECO:0007669"/>
    <property type="project" value="TreeGrafter"/>
</dbReference>
<organism evidence="2 3">
    <name type="scientific">Roseibium aquae</name>
    <dbReference type="NCBI Taxonomy" id="1323746"/>
    <lineage>
        <taxon>Bacteria</taxon>
        <taxon>Pseudomonadati</taxon>
        <taxon>Pseudomonadota</taxon>
        <taxon>Alphaproteobacteria</taxon>
        <taxon>Hyphomicrobiales</taxon>
        <taxon>Stappiaceae</taxon>
        <taxon>Roseibium</taxon>
    </lineage>
</organism>
<keyword evidence="3" id="KW-1185">Reference proteome</keyword>
<dbReference type="PANTHER" id="PTHR13812:SF19">
    <property type="entry name" value="KETIMINE REDUCTASE MU-CRYSTALLIN"/>
    <property type="match status" value="1"/>
</dbReference>
<dbReference type="Pfam" id="PF02423">
    <property type="entry name" value="OCD_Mu_crystall"/>
    <property type="match status" value="1"/>
</dbReference>
<dbReference type="Gene3D" id="3.40.50.720">
    <property type="entry name" value="NAD(P)-binding Rossmann-like Domain"/>
    <property type="match status" value="1"/>
</dbReference>
<evidence type="ECO:0000256" key="1">
    <source>
        <dbReference type="ARBA" id="ARBA00008903"/>
    </source>
</evidence>
<dbReference type="EMBL" id="BMFA01000005">
    <property type="protein sequence ID" value="GGB47257.1"/>
    <property type="molecule type" value="Genomic_DNA"/>
</dbReference>
<reference evidence="2" key="2">
    <citation type="submission" date="2020-09" db="EMBL/GenBank/DDBJ databases">
        <authorList>
            <person name="Sun Q."/>
            <person name="Zhou Y."/>
        </authorList>
    </citation>
    <scope>NUCLEOTIDE SEQUENCE</scope>
    <source>
        <strain evidence="2">CGMCC 1.12426</strain>
    </source>
</reference>
<dbReference type="InterPro" id="IPR023401">
    <property type="entry name" value="ODC_N"/>
</dbReference>
<evidence type="ECO:0000313" key="2">
    <source>
        <dbReference type="EMBL" id="GGB47257.1"/>
    </source>
</evidence>
<proteinExistence type="inferred from homology"/>
<dbReference type="RefSeq" id="WP_150495989.1">
    <property type="nucleotide sequence ID" value="NZ_BMFA01000005.1"/>
</dbReference>
<dbReference type="Gene3D" id="3.30.1780.10">
    <property type="entry name" value="ornithine cyclodeaminase, domain 1"/>
    <property type="match status" value="1"/>
</dbReference>
<dbReference type="PANTHER" id="PTHR13812">
    <property type="entry name" value="KETIMINE REDUCTASE MU-CRYSTALLIN"/>
    <property type="match status" value="1"/>
</dbReference>
<sequence>MRIVSGGEIDAVLGHRDLIETMRRAYRSSALAPPPATFQIPRPPGSAGVLRALPAWTDFQTQGHTDRGYIGCQISLDITFDGSDPVDNLPGSGIYLLFSGHAGQPVAMLDGRHMALWRKAAVHALASSYFSREDSERLLVIGHHPVLPWLLSAHSSVRNLRSVLVAGVERVHTAKHLSSRTAGAALTIGHTEDLKAAAAGADIIVAATPGDLAEVAEDVPAGVHIDLLRENGALPGAVLETCRLFTADRTQAPLAQQHEVAADLHEVARGEKAGRRYYSQQTLFSCGPSTGLADLATAGHIFLRT</sequence>
<dbReference type="Proteomes" id="UP000605148">
    <property type="component" value="Unassembled WGS sequence"/>
</dbReference>
<dbReference type="OrthoDB" id="8111030at2"/>
<comment type="similarity">
    <text evidence="1">Belongs to the ornithine cyclodeaminase/mu-crystallin family.</text>
</comment>
<dbReference type="InterPro" id="IPR003462">
    <property type="entry name" value="ODC_Mu_crystall"/>
</dbReference>
<dbReference type="InterPro" id="IPR036291">
    <property type="entry name" value="NAD(P)-bd_dom_sf"/>
</dbReference>
<evidence type="ECO:0000313" key="3">
    <source>
        <dbReference type="Proteomes" id="UP000605148"/>
    </source>
</evidence>
<gene>
    <name evidence="2" type="ORF">GCM10011316_19200</name>
</gene>
<protein>
    <submittedName>
        <fullName evidence="2">Ornithine cyclodeaminase</fullName>
    </submittedName>
</protein>
<name>A0A916TIW3_9HYPH</name>
<dbReference type="AlphaFoldDB" id="A0A916TIW3"/>
<dbReference type="SUPFAM" id="SSF51735">
    <property type="entry name" value="NAD(P)-binding Rossmann-fold domains"/>
    <property type="match status" value="1"/>
</dbReference>
<comment type="caution">
    <text evidence="2">The sequence shown here is derived from an EMBL/GenBank/DDBJ whole genome shotgun (WGS) entry which is preliminary data.</text>
</comment>
<accession>A0A916TIW3</accession>
<reference evidence="2" key="1">
    <citation type="journal article" date="2014" name="Int. J. Syst. Evol. Microbiol.">
        <title>Complete genome sequence of Corynebacterium casei LMG S-19264T (=DSM 44701T), isolated from a smear-ripened cheese.</title>
        <authorList>
            <consortium name="US DOE Joint Genome Institute (JGI-PGF)"/>
            <person name="Walter F."/>
            <person name="Albersmeier A."/>
            <person name="Kalinowski J."/>
            <person name="Ruckert C."/>
        </authorList>
    </citation>
    <scope>NUCLEOTIDE SEQUENCE</scope>
    <source>
        <strain evidence="2">CGMCC 1.12426</strain>
    </source>
</reference>